<dbReference type="Gene3D" id="1.25.40.70">
    <property type="entry name" value="Phosphatidylinositol 3-kinase, accessory domain (PIK)"/>
    <property type="match status" value="1"/>
</dbReference>
<dbReference type="Pfam" id="PF00613">
    <property type="entry name" value="PI3Ka"/>
    <property type="match status" value="1"/>
</dbReference>
<dbReference type="GO" id="GO:0000045">
    <property type="term" value="P:autophagosome assembly"/>
    <property type="evidence" value="ECO:0007669"/>
    <property type="project" value="TreeGrafter"/>
</dbReference>
<evidence type="ECO:0000256" key="1">
    <source>
        <dbReference type="PROSITE-ProRule" id="PRU00880"/>
    </source>
</evidence>
<dbReference type="GO" id="GO:0005768">
    <property type="term" value="C:endosome"/>
    <property type="evidence" value="ECO:0007669"/>
    <property type="project" value="TreeGrafter"/>
</dbReference>
<dbReference type="SMART" id="SM00142">
    <property type="entry name" value="PI3K_C2"/>
    <property type="match status" value="1"/>
</dbReference>
<dbReference type="GO" id="GO:0034271">
    <property type="term" value="C:phosphatidylinositol 3-kinase complex, class III, type I"/>
    <property type="evidence" value="ECO:0007669"/>
    <property type="project" value="TreeGrafter"/>
</dbReference>
<evidence type="ECO:0000259" key="3">
    <source>
        <dbReference type="PROSITE" id="PS51545"/>
    </source>
</evidence>
<dbReference type="GO" id="GO:0034272">
    <property type="term" value="C:phosphatidylinositol 3-kinase complex, class III, type II"/>
    <property type="evidence" value="ECO:0007669"/>
    <property type="project" value="TreeGrafter"/>
</dbReference>
<dbReference type="GO" id="GO:0006897">
    <property type="term" value="P:endocytosis"/>
    <property type="evidence" value="ECO:0007669"/>
    <property type="project" value="TreeGrafter"/>
</dbReference>
<dbReference type="SUPFAM" id="SSF48371">
    <property type="entry name" value="ARM repeat"/>
    <property type="match status" value="1"/>
</dbReference>
<evidence type="ECO:0000313" key="6">
    <source>
        <dbReference type="WBParaSite" id="PSAMB.scaffold391size53556.g5427.t1"/>
    </source>
</evidence>
<reference evidence="6" key="1">
    <citation type="submission" date="2022-11" db="UniProtKB">
        <authorList>
            <consortium name="WormBaseParasite"/>
        </authorList>
    </citation>
    <scope>IDENTIFICATION</scope>
</reference>
<dbReference type="SUPFAM" id="SSF49562">
    <property type="entry name" value="C2 domain (Calcium/lipid-binding domain, CaLB)"/>
    <property type="match status" value="1"/>
</dbReference>
<dbReference type="InterPro" id="IPR001263">
    <property type="entry name" value="PI3K_accessory_dom"/>
</dbReference>
<evidence type="ECO:0000256" key="2">
    <source>
        <dbReference type="SAM" id="MobiDB-lite"/>
    </source>
</evidence>
<dbReference type="SMART" id="SM00145">
    <property type="entry name" value="PI3Ka"/>
    <property type="match status" value="1"/>
</dbReference>
<dbReference type="Gene3D" id="2.60.40.150">
    <property type="entry name" value="C2 domain"/>
    <property type="match status" value="1"/>
</dbReference>
<dbReference type="InterPro" id="IPR016024">
    <property type="entry name" value="ARM-type_fold"/>
</dbReference>
<dbReference type="AlphaFoldDB" id="A0A914WFW2"/>
<dbReference type="PROSITE" id="PS51545">
    <property type="entry name" value="PIK_HELICAL"/>
    <property type="match status" value="1"/>
</dbReference>
<dbReference type="PROSITE" id="PS51547">
    <property type="entry name" value="C2_PI3K"/>
    <property type="match status" value="1"/>
</dbReference>
<feature type="region of interest" description="Disordered" evidence="2">
    <location>
        <begin position="159"/>
        <end position="189"/>
    </location>
</feature>
<feature type="domain" description="PIK helical" evidence="3">
    <location>
        <begin position="301"/>
        <end position="447"/>
    </location>
</feature>
<dbReference type="GO" id="GO:0000407">
    <property type="term" value="C:phagophore assembly site"/>
    <property type="evidence" value="ECO:0007669"/>
    <property type="project" value="TreeGrafter"/>
</dbReference>
<dbReference type="GO" id="GO:0048015">
    <property type="term" value="P:phosphatidylinositol-mediated signaling"/>
    <property type="evidence" value="ECO:0007669"/>
    <property type="project" value="TreeGrafter"/>
</dbReference>
<dbReference type="PANTHER" id="PTHR10048:SF7">
    <property type="entry name" value="PHOSPHATIDYLINOSITOL 3-KINASE CATALYTIC SUBUNIT TYPE 3"/>
    <property type="match status" value="1"/>
</dbReference>
<dbReference type="GO" id="GO:0005777">
    <property type="term" value="C:peroxisome"/>
    <property type="evidence" value="ECO:0007669"/>
    <property type="project" value="TreeGrafter"/>
</dbReference>
<dbReference type="CDD" id="cd08397">
    <property type="entry name" value="C2_PI3K_class_III"/>
    <property type="match status" value="1"/>
</dbReference>
<dbReference type="Proteomes" id="UP000887566">
    <property type="component" value="Unplaced"/>
</dbReference>
<proteinExistence type="inferred from homology"/>
<name>A0A914WFW2_9BILA</name>
<keyword evidence="5" id="KW-1185">Reference proteome</keyword>
<comment type="similarity">
    <text evidence="1">Belongs to the PI3/PI4-kinase family.</text>
</comment>
<dbReference type="InterPro" id="IPR035892">
    <property type="entry name" value="C2_domain_sf"/>
</dbReference>
<evidence type="ECO:0000313" key="5">
    <source>
        <dbReference type="Proteomes" id="UP000887566"/>
    </source>
</evidence>
<dbReference type="WBParaSite" id="PSAMB.scaffold391size53556.g5427.t1">
    <property type="protein sequence ID" value="PSAMB.scaffold391size53556.g5427.t1"/>
    <property type="gene ID" value="PSAMB.scaffold391size53556.g5427"/>
</dbReference>
<dbReference type="InterPro" id="IPR002420">
    <property type="entry name" value="PI3K-type_C2_dom"/>
</dbReference>
<accession>A0A914WFW2</accession>
<dbReference type="PANTHER" id="PTHR10048">
    <property type="entry name" value="PHOSPHATIDYLINOSITOL KINASE"/>
    <property type="match status" value="1"/>
</dbReference>
<sequence length="447" mass="50947">MSSSQFLYVYSCDLDANVTVKIGSLEGKLDKPTFDELSRDPSLEHCVALQRQGTDGVHHPPQDLFVTCSVFCDGKAVGFPVSTSYKCLKSRWNWNEWLTLPVKYNELSRDAQLAVSIWDLHDGVEPHCVGGTTLSLFSKRGVFRCGIIDLKVWPFRESDGSVPTSTPGKIKTRSGGADTPFDEEDGSPEMRRLSKLSKKHRAGLIEKVDWLDRLTFREIETINEREKRQTRSLFLMLEFPRVHADNADHAIVYYERNGDELFKHKLYPNLVTCPDPEIGLDNLVEAKHHVLTRSARSGAIDRELKPNAVARDALERVVQAPSSRQLSSEQRDLIWKFRFYLSGNKKALTKFLRSVNWEEEQEARQATDLLKEWAAIDSEDALELLSPTFTYPSVRRYAVSRLTHAAPEDLLLYLLQLVQALKYENFSSIESGTDASFIQDITSSWWK</sequence>
<dbReference type="InterPro" id="IPR015433">
    <property type="entry name" value="PI3/4_kinase"/>
</dbReference>
<feature type="domain" description="C2 PI3K-type" evidence="4">
    <location>
        <begin position="14"/>
        <end position="199"/>
    </location>
</feature>
<organism evidence="5 6">
    <name type="scientific">Plectus sambesii</name>
    <dbReference type="NCBI Taxonomy" id="2011161"/>
    <lineage>
        <taxon>Eukaryota</taxon>
        <taxon>Metazoa</taxon>
        <taxon>Ecdysozoa</taxon>
        <taxon>Nematoda</taxon>
        <taxon>Chromadorea</taxon>
        <taxon>Plectida</taxon>
        <taxon>Plectina</taxon>
        <taxon>Plectoidea</taxon>
        <taxon>Plectidae</taxon>
        <taxon>Plectus</taxon>
    </lineage>
</organism>
<protein>
    <submittedName>
        <fullName evidence="6">Phosphatidylinositol 3-kinase catalytic subunit type 3</fullName>
    </submittedName>
</protein>
<dbReference type="Pfam" id="PF00792">
    <property type="entry name" value="PI3K_C2"/>
    <property type="match status" value="1"/>
</dbReference>
<evidence type="ECO:0000259" key="4">
    <source>
        <dbReference type="PROSITE" id="PS51547"/>
    </source>
</evidence>
<dbReference type="InterPro" id="IPR042236">
    <property type="entry name" value="PI3K_accessory_sf"/>
</dbReference>
<dbReference type="GO" id="GO:0016303">
    <property type="term" value="F:1-phosphatidylinositol-3-kinase activity"/>
    <property type="evidence" value="ECO:0007669"/>
    <property type="project" value="TreeGrafter"/>
</dbReference>